<dbReference type="AlphaFoldDB" id="A0A553HRG7"/>
<dbReference type="Gene3D" id="1.20.1280.50">
    <property type="match status" value="1"/>
</dbReference>
<dbReference type="STRING" id="2512241.A0A553HRG7"/>
<dbReference type="PANTHER" id="PTHR31350">
    <property type="entry name" value="SI:DKEY-261L7.2"/>
    <property type="match status" value="1"/>
</dbReference>
<dbReference type="InterPro" id="IPR036047">
    <property type="entry name" value="F-box-like_dom_sf"/>
</dbReference>
<dbReference type="Proteomes" id="UP000319160">
    <property type="component" value="Unassembled WGS sequence"/>
</dbReference>
<organism evidence="3 4">
    <name type="scientific">Xylaria flabelliformis</name>
    <dbReference type="NCBI Taxonomy" id="2512241"/>
    <lineage>
        <taxon>Eukaryota</taxon>
        <taxon>Fungi</taxon>
        <taxon>Dikarya</taxon>
        <taxon>Ascomycota</taxon>
        <taxon>Pezizomycotina</taxon>
        <taxon>Sordariomycetes</taxon>
        <taxon>Xylariomycetidae</taxon>
        <taxon>Xylariales</taxon>
        <taxon>Xylariaceae</taxon>
        <taxon>Xylaria</taxon>
    </lineage>
</organism>
<feature type="compositionally biased region" description="Polar residues" evidence="1">
    <location>
        <begin position="67"/>
        <end position="78"/>
    </location>
</feature>
<dbReference type="SMART" id="SM00256">
    <property type="entry name" value="FBOX"/>
    <property type="match status" value="1"/>
</dbReference>
<proteinExistence type="predicted"/>
<accession>A0A553HRG7</accession>
<dbReference type="Pfam" id="PF12937">
    <property type="entry name" value="F-box-like"/>
    <property type="match status" value="1"/>
</dbReference>
<comment type="caution">
    <text evidence="3">The sequence shown here is derived from an EMBL/GenBank/DDBJ whole genome shotgun (WGS) entry which is preliminary data.</text>
</comment>
<dbReference type="GO" id="GO:0003677">
    <property type="term" value="F:DNA binding"/>
    <property type="evidence" value="ECO:0007669"/>
    <property type="project" value="InterPro"/>
</dbReference>
<feature type="domain" description="F-box" evidence="2">
    <location>
        <begin position="110"/>
        <end position="157"/>
    </location>
</feature>
<keyword evidence="4" id="KW-1185">Reference proteome</keyword>
<feature type="region of interest" description="Disordered" evidence="1">
    <location>
        <begin position="43"/>
        <end position="78"/>
    </location>
</feature>
<reference evidence="4" key="1">
    <citation type="submission" date="2019-06" db="EMBL/GenBank/DDBJ databases">
        <title>Draft genome sequence of the griseofulvin-producing fungus Xylaria cubensis strain G536.</title>
        <authorList>
            <person name="Mead M.E."/>
            <person name="Raja H.A."/>
            <person name="Steenwyk J.L."/>
            <person name="Knowles S.L."/>
            <person name="Oberlies N.H."/>
            <person name="Rokas A."/>
        </authorList>
    </citation>
    <scope>NUCLEOTIDE SEQUENCE [LARGE SCALE GENOMIC DNA]</scope>
    <source>
        <strain evidence="4">G536</strain>
    </source>
</reference>
<evidence type="ECO:0000313" key="4">
    <source>
        <dbReference type="Proteomes" id="UP000319160"/>
    </source>
</evidence>
<dbReference type="PANTHER" id="PTHR31350:SF27">
    <property type="entry name" value="HEMIMETHYLATED DNA-BINDING DOMAIN-CONTAINING PROTEIN"/>
    <property type="match status" value="1"/>
</dbReference>
<evidence type="ECO:0000313" key="3">
    <source>
        <dbReference type="EMBL" id="TRX90528.1"/>
    </source>
</evidence>
<dbReference type="SMART" id="SM00992">
    <property type="entry name" value="YccV-like"/>
    <property type="match status" value="1"/>
</dbReference>
<sequence>MKGVKSSLSYAIGQVKLEAAWLRQKLPLRPMACLVKSACDGHLQPARSTSKRKTQLGQPHGTKLRTSHQPSDISTFRHSTPSRSVFAPVPLHRPPTTHRPPSTATIVIAMPSFGSLPDELIQQILQYLEPEHVLATVALVSHRLNRIADEPLLWKYYCQTRFRYWQSEHRFHDKLRGQLHDVNWKALYLLRLRRNSRIAHLVDGIVASRVSRLEKTEQICQYGYDAKDYLLTQCRVDESVEDVLARRYYSCTVLDSIHRSLAIEEWAKYQRFIQRVSPTVSNIERLNGGMRLERALGAFDMFMLHDNEGDLDEICKLLDDIASRFRAANPDLDRATTRGKAIALARWLHANNMTGLNDPTEETYRYLRNCLIGRALRDDQHPSLPIISAAIYSALASRSGFEAYPCALPNQVHAIVLAPPGVSLDGAVLSPGQANHQQTMFLDPYGSDEEVSVDHIQNLLFRLGIFAGHDDMLRPTSTDLIVMRTAQNIRASFTSFRTIDRPLSQLIPMIELNRGDWARNLQPALYSMIWASIMMVPILPENDEVRWDWQQDVRDLLTYFYEYFPEDSWLIEKYVCPMYDTFAAPTHQQSNWELPSKRVRDQIRDIRHVDASARVPRRRSELADGIRVRFRVGQVFKHKRYDYHGIILGWTTEGAGGITNWDQSSPSRESWRGYSEPYYRCMVGTDGSDHHIIAEGSIEAVKLRGGLEVLPTEIKDLVPMAGKFFKRWDGEAGVFVSNLRELFPED</sequence>
<dbReference type="OrthoDB" id="28868at2759"/>
<dbReference type="InterPro" id="IPR032698">
    <property type="entry name" value="SirB1_N"/>
</dbReference>
<dbReference type="Gene3D" id="2.30.30.390">
    <property type="entry name" value="Hemimethylated DNA-binding domain"/>
    <property type="match status" value="1"/>
</dbReference>
<dbReference type="SUPFAM" id="SSF141255">
    <property type="entry name" value="YccV-like"/>
    <property type="match status" value="1"/>
</dbReference>
<evidence type="ECO:0000256" key="1">
    <source>
        <dbReference type="SAM" id="MobiDB-lite"/>
    </source>
</evidence>
<gene>
    <name evidence="3" type="ORF">FHL15_008501</name>
</gene>
<dbReference type="Pfam" id="PF08755">
    <property type="entry name" value="YccV-like"/>
    <property type="match status" value="1"/>
</dbReference>
<dbReference type="Pfam" id="PF13369">
    <property type="entry name" value="Transglut_core2"/>
    <property type="match status" value="1"/>
</dbReference>
<dbReference type="InterPro" id="IPR001810">
    <property type="entry name" value="F-box_dom"/>
</dbReference>
<name>A0A553HRG7_9PEZI</name>
<protein>
    <recommendedName>
        <fullName evidence="2">F-box domain-containing protein</fullName>
    </recommendedName>
</protein>
<evidence type="ECO:0000259" key="2">
    <source>
        <dbReference type="PROSITE" id="PS50181"/>
    </source>
</evidence>
<dbReference type="InterPro" id="IPR036623">
    <property type="entry name" value="Hemimethylated_DNA-bd_sf"/>
</dbReference>
<dbReference type="EMBL" id="VFLP01000054">
    <property type="protein sequence ID" value="TRX90528.1"/>
    <property type="molecule type" value="Genomic_DNA"/>
</dbReference>
<dbReference type="PROSITE" id="PS50181">
    <property type="entry name" value="FBOX"/>
    <property type="match status" value="1"/>
</dbReference>
<dbReference type="SUPFAM" id="SSF81383">
    <property type="entry name" value="F-box domain"/>
    <property type="match status" value="1"/>
</dbReference>
<dbReference type="InterPro" id="IPR011722">
    <property type="entry name" value="Hemimethylated_DNA-bd_dom"/>
</dbReference>